<accession>A0A250KKQ2</accession>
<name>A0A250KKQ2_9BACT</name>
<dbReference type="EMBL" id="AP018050">
    <property type="protein sequence ID" value="BBA30212.1"/>
    <property type="molecule type" value="Genomic_DNA"/>
</dbReference>
<evidence type="ECO:0000313" key="1">
    <source>
        <dbReference type="EMBL" id="BBA30212.1"/>
    </source>
</evidence>
<protein>
    <submittedName>
        <fullName evidence="1">Uncharacterized protein</fullName>
    </submittedName>
</protein>
<proteinExistence type="predicted"/>
<evidence type="ECO:0000313" key="2">
    <source>
        <dbReference type="Proteomes" id="UP000267517"/>
    </source>
</evidence>
<gene>
    <name evidence="1" type="ORF">PMEL_200740</name>
</gene>
<dbReference type="Proteomes" id="UP000267517">
    <property type="component" value="Chromosome II"/>
</dbReference>
<organism evidence="1 2">
    <name type="scientific">Prevotella melaninogenica</name>
    <dbReference type="NCBI Taxonomy" id="28132"/>
    <lineage>
        <taxon>Bacteria</taxon>
        <taxon>Pseudomonadati</taxon>
        <taxon>Bacteroidota</taxon>
        <taxon>Bacteroidia</taxon>
        <taxon>Bacteroidales</taxon>
        <taxon>Prevotellaceae</taxon>
        <taxon>Prevotella</taxon>
    </lineage>
</organism>
<dbReference type="AlphaFoldDB" id="A0A250KKQ2"/>
<sequence>MNGQLIVFSYFCRKYTALGKVEASFLCSRLRYFCRKYAALGKVRASFLSYC</sequence>
<reference evidence="1 2" key="1">
    <citation type="submission" date="2017-05" db="EMBL/GenBank/DDBJ databases">
        <title>whole genome sequence of Prevotella melaninogenica GAI 07411.</title>
        <authorList>
            <person name="Kondo Y."/>
            <person name="Hoshino T."/>
        </authorList>
    </citation>
    <scope>NUCLEOTIDE SEQUENCE [LARGE SCALE GENOMIC DNA]</scope>
    <source>
        <strain evidence="1 2">GAI 07411</strain>
    </source>
</reference>